<organism evidence="1 2">
    <name type="scientific">Cordylochernes scorpioides</name>
    <dbReference type="NCBI Taxonomy" id="51811"/>
    <lineage>
        <taxon>Eukaryota</taxon>
        <taxon>Metazoa</taxon>
        <taxon>Ecdysozoa</taxon>
        <taxon>Arthropoda</taxon>
        <taxon>Chelicerata</taxon>
        <taxon>Arachnida</taxon>
        <taxon>Pseudoscorpiones</taxon>
        <taxon>Cheliferoidea</taxon>
        <taxon>Chernetidae</taxon>
        <taxon>Cordylochernes</taxon>
    </lineage>
</organism>
<evidence type="ECO:0000313" key="2">
    <source>
        <dbReference type="Proteomes" id="UP001235939"/>
    </source>
</evidence>
<accession>A0ABY6KMB0</accession>
<sequence>MIERVKDYNRAARYDGWDDFMSLDNVIFFLEDTAKRWYDIEVENLTSWQTFREALLEMFGDRKSLAKESSESYIQDILALCRQVYPAMMEGEKLGHLMKGVKEHIYQALFPFCSECKRIETLDKNRIGKPQFERRVNVTSISTDNNADIEELLRWILKEISNMISGLNSPIIPKQLEEEVYQRAEKPLTPIIKHPKSYNADQKAWYDAEKN</sequence>
<protein>
    <submittedName>
        <fullName evidence="1">ASPRV1</fullName>
    </submittedName>
</protein>
<keyword evidence="2" id="KW-1185">Reference proteome</keyword>
<evidence type="ECO:0000313" key="1">
    <source>
        <dbReference type="EMBL" id="UYV70000.1"/>
    </source>
</evidence>
<reference evidence="1 2" key="1">
    <citation type="submission" date="2022-01" db="EMBL/GenBank/DDBJ databases">
        <title>A chromosomal length assembly of Cordylochernes scorpioides.</title>
        <authorList>
            <person name="Zeh D."/>
            <person name="Zeh J."/>
        </authorList>
    </citation>
    <scope>NUCLEOTIDE SEQUENCE [LARGE SCALE GENOMIC DNA]</scope>
    <source>
        <strain evidence="1">IN4F17</strain>
        <tissue evidence="1">Whole Body</tissue>
    </source>
</reference>
<dbReference type="Proteomes" id="UP001235939">
    <property type="component" value="Chromosome 07"/>
</dbReference>
<proteinExistence type="predicted"/>
<name>A0ABY6KMB0_9ARAC</name>
<gene>
    <name evidence="1" type="ORF">LAZ67_7001431</name>
</gene>
<dbReference type="EMBL" id="CP092869">
    <property type="protein sequence ID" value="UYV70000.1"/>
    <property type="molecule type" value="Genomic_DNA"/>
</dbReference>